<accession>A0ACC3MB12</accession>
<sequence>MHSNPLHHGWLGSLEATLSRQLELLEQPLTPSPVANDDLLVGRSYLIGITPYGWLDNLACNKQIRRNQAIAHRTGRVYEGPQPTLVGSHRGENAVPSDPAARNFLNALREERVKSGDDTGPEPNYVPGPHAEPGDTAMGDTSKKTNEQEREVLRTMPLKGRQLVLEGTKNAEANSVSSPYALQENELVNGLEGESFRLMPHQRDAIGRWEYLMEKRGAVLLTDDMGMGKTIDIIAIVLRQKERAGLEGRRMKPFLITVPSGLIATWVQEFKKAPTLSVYNYQSADKKQPNELSTYDVILVSHSMIQGMYRSLLQCRNHIHCIREGFQDELLSRLKAKEHRARVKHHGRQRVNPQPELIQRRPEVPLFYVQFEQFSHAMRAIKSTKKAALTGTPLQISIWDFHSQLLYLGVPPFDDKGLFEACFINKRAFKDYGSEKKIELNNCLLSCIRSAVTIRRIKDENFNGENILGLPVYHPHILIVGMSPDSAEYQNNIRGLWDEDAPAVVEDEDRDGDQPAQMNEEHDNEVEDAGAKAGTLALITYARLHIVHPNMIEASYGEFGLEGIKEMKPSADTLYEIRGQTANDDIAAASTTALNKNTRSSRRRRSRSCLIVAMTELIDQLTRKYQAEAQALPTDQQRKEFLARHKILVFSEFLSALDILELGLREEFGIAVHRLDGTRTKEQREAVRAAIEEEGKDFSKDDVHPDTISTAAITNKTGAEGITLVHASDVIILAPIWNPYIEDQIIYSIERRVCQKQREKRCVVKEVLNDTSIVKNAGSIRGWSESEFLEMIGETRARKALTAGKIQLRD</sequence>
<evidence type="ECO:0000313" key="2">
    <source>
        <dbReference type="Proteomes" id="UP001281147"/>
    </source>
</evidence>
<proteinExistence type="predicted"/>
<gene>
    <name evidence="1" type="ORF">LTR37_020498</name>
</gene>
<comment type="caution">
    <text evidence="1">The sequence shown here is derived from an EMBL/GenBank/DDBJ whole genome shotgun (WGS) entry which is preliminary data.</text>
</comment>
<reference evidence="1" key="1">
    <citation type="submission" date="2023-07" db="EMBL/GenBank/DDBJ databases">
        <title>Black Yeasts Isolated from many extreme environments.</title>
        <authorList>
            <person name="Coleine C."/>
            <person name="Stajich J.E."/>
            <person name="Selbmann L."/>
        </authorList>
    </citation>
    <scope>NUCLEOTIDE SEQUENCE</scope>
    <source>
        <strain evidence="1">CCFEE 5714</strain>
    </source>
</reference>
<evidence type="ECO:0000313" key="1">
    <source>
        <dbReference type="EMBL" id="KAK3683159.1"/>
    </source>
</evidence>
<protein>
    <submittedName>
        <fullName evidence="1">Uncharacterized protein</fullName>
    </submittedName>
</protein>
<dbReference type="EMBL" id="JAUTXU010000364">
    <property type="protein sequence ID" value="KAK3683159.1"/>
    <property type="molecule type" value="Genomic_DNA"/>
</dbReference>
<dbReference type="Proteomes" id="UP001281147">
    <property type="component" value="Unassembled WGS sequence"/>
</dbReference>
<organism evidence="1 2">
    <name type="scientific">Vermiconidia calcicola</name>
    <dbReference type="NCBI Taxonomy" id="1690605"/>
    <lineage>
        <taxon>Eukaryota</taxon>
        <taxon>Fungi</taxon>
        <taxon>Dikarya</taxon>
        <taxon>Ascomycota</taxon>
        <taxon>Pezizomycotina</taxon>
        <taxon>Dothideomycetes</taxon>
        <taxon>Dothideomycetidae</taxon>
        <taxon>Mycosphaerellales</taxon>
        <taxon>Extremaceae</taxon>
        <taxon>Vermiconidia</taxon>
    </lineage>
</organism>
<keyword evidence="2" id="KW-1185">Reference proteome</keyword>
<name>A0ACC3MB12_9PEZI</name>